<proteinExistence type="inferred from homology"/>
<dbReference type="Gene3D" id="1.10.10.10">
    <property type="entry name" value="Winged helix-like DNA-binding domain superfamily/Winged helix DNA-binding domain"/>
    <property type="match status" value="1"/>
</dbReference>
<sequence length="635" mass="69035">MAATTLGKRTRSTRSTASEPCVELPAKRTRRSLRSTTIIDQNDKITAAILDQENQEPADSSEGEAVGFSPTKPQRRASVASTKSASVVPVTPSTPRHYDVFAQSPTTPRHRVMSVGKISRRLTPQTPLTPSSLQTVYHQARQLFSRSADPGQLIGRDEERAQLKGFLDRCATARPGGCLYVSGPPGTGKSAMINEVTQEVVAASKSVKKAYVNCMSIKSSRDLYTILLDQLSGETDMEETDIMAALQKLFVPKKKSKDVFVVVLDEVDHILTLDLESLYRVFEWSLQKTSRLTLVGIANALDLTDRFLPRLKSRNLKPELLPFLPYTAPQVKRIITTRLKSLLPEGTAAAPDFIPFFHPAAIELCSRKVSTQTGDLRRAFEVCRRAIDLVETETRMKHENEIKEQLLQMSPSRKVLGENRNLASGPRTLGSQSVSTSLMKSLQSLTAENAPRVLIGHLNKVTAAAFSNGTTQRLKTLNLQQKAALCSLMAMEKRNRATTAAAAAMSASSLPSAPSKSSQITAPTVKALFEAYCQLCTRDSVLHPLSSSEFREVVGSLETLSLITAVDGKTGTFAVLATPGQRRKRKDVFGAVPGAGLSGDDKRVASCVGEREMEQAVEGLGVGILRSILSGEALD</sequence>
<name>A0AAJ0M8A9_9PEZI</name>
<dbReference type="SUPFAM" id="SSF52540">
    <property type="entry name" value="P-loop containing nucleoside triphosphate hydrolases"/>
    <property type="match status" value="1"/>
</dbReference>
<dbReference type="Proteomes" id="UP001275084">
    <property type="component" value="Unassembled WGS sequence"/>
</dbReference>
<evidence type="ECO:0000256" key="1">
    <source>
        <dbReference type="ARBA" id="ARBA00006184"/>
    </source>
</evidence>
<keyword evidence="2" id="KW-0132">Cell division</keyword>
<comment type="similarity">
    <text evidence="1 5">Belongs to the CDC6/cdc18 family.</text>
</comment>
<dbReference type="GO" id="GO:0016787">
    <property type="term" value="F:hydrolase activity"/>
    <property type="evidence" value="ECO:0007669"/>
    <property type="project" value="UniProtKB-KW"/>
</dbReference>
<dbReference type="GO" id="GO:0003688">
    <property type="term" value="F:DNA replication origin binding"/>
    <property type="evidence" value="ECO:0007669"/>
    <property type="project" value="TreeGrafter"/>
</dbReference>
<dbReference type="GO" id="GO:0006270">
    <property type="term" value="P:DNA replication initiation"/>
    <property type="evidence" value="ECO:0007669"/>
    <property type="project" value="UniProtKB-UniRule"/>
</dbReference>
<keyword evidence="3" id="KW-0235">DNA replication</keyword>
<feature type="region of interest" description="Disordered" evidence="6">
    <location>
        <begin position="54"/>
        <end position="91"/>
    </location>
</feature>
<comment type="caution">
    <text evidence="8">The sequence shown here is derived from an EMBL/GenBank/DDBJ whole genome shotgun (WGS) entry which is preliminary data.</text>
</comment>
<dbReference type="InterPro" id="IPR054425">
    <property type="entry name" value="Cdc6_ORC1-like_ATPase_lid"/>
</dbReference>
<dbReference type="GO" id="GO:0005634">
    <property type="term" value="C:nucleus"/>
    <property type="evidence" value="ECO:0007669"/>
    <property type="project" value="TreeGrafter"/>
</dbReference>
<keyword evidence="4" id="KW-0131">Cell cycle</keyword>
<gene>
    <name evidence="8" type="ORF">B0T25DRAFT_558821</name>
</gene>
<dbReference type="FunFam" id="1.10.8.60:FF:000094">
    <property type="entry name" value="Cell division control protein"/>
    <property type="match status" value="1"/>
</dbReference>
<dbReference type="PANTHER" id="PTHR10763">
    <property type="entry name" value="CELL DIVISION CONTROL PROTEIN 6-RELATED"/>
    <property type="match status" value="1"/>
</dbReference>
<dbReference type="AlphaFoldDB" id="A0AAJ0M8A9"/>
<dbReference type="InterPro" id="IPR041664">
    <property type="entry name" value="AAA_16"/>
</dbReference>
<dbReference type="InterPro" id="IPR050311">
    <property type="entry name" value="ORC1/CDC6"/>
</dbReference>
<dbReference type="Pfam" id="PF13191">
    <property type="entry name" value="AAA_16"/>
    <property type="match status" value="1"/>
</dbReference>
<evidence type="ECO:0000256" key="4">
    <source>
        <dbReference type="ARBA" id="ARBA00023306"/>
    </source>
</evidence>
<dbReference type="PIRSF" id="PIRSF001767">
    <property type="entry name" value="Cdc6"/>
    <property type="match status" value="1"/>
</dbReference>
<dbReference type="InterPro" id="IPR016314">
    <property type="entry name" value="Cdc6/18"/>
</dbReference>
<evidence type="ECO:0000256" key="6">
    <source>
        <dbReference type="SAM" id="MobiDB-lite"/>
    </source>
</evidence>
<evidence type="ECO:0000313" key="8">
    <source>
        <dbReference type="EMBL" id="KAK3341633.1"/>
    </source>
</evidence>
<dbReference type="GO" id="GO:0051301">
    <property type="term" value="P:cell division"/>
    <property type="evidence" value="ECO:0007669"/>
    <property type="project" value="UniProtKB-UniRule"/>
</dbReference>
<accession>A0AAJ0M8A9</accession>
<evidence type="ECO:0000256" key="5">
    <source>
        <dbReference type="PIRNR" id="PIRNR001767"/>
    </source>
</evidence>
<evidence type="ECO:0000256" key="2">
    <source>
        <dbReference type="ARBA" id="ARBA00022618"/>
    </source>
</evidence>
<organism evidence="8 9">
    <name type="scientific">Lasiosphaeria hispida</name>
    <dbReference type="NCBI Taxonomy" id="260671"/>
    <lineage>
        <taxon>Eukaryota</taxon>
        <taxon>Fungi</taxon>
        <taxon>Dikarya</taxon>
        <taxon>Ascomycota</taxon>
        <taxon>Pezizomycotina</taxon>
        <taxon>Sordariomycetes</taxon>
        <taxon>Sordariomycetidae</taxon>
        <taxon>Sordariales</taxon>
        <taxon>Lasiosphaeriaceae</taxon>
        <taxon>Lasiosphaeria</taxon>
    </lineage>
</organism>
<dbReference type="PANTHER" id="PTHR10763:SF26">
    <property type="entry name" value="CELL DIVISION CONTROL PROTEIN 6 HOMOLOG"/>
    <property type="match status" value="1"/>
</dbReference>
<reference evidence="8" key="1">
    <citation type="journal article" date="2023" name="Mol. Phylogenet. Evol.">
        <title>Genome-scale phylogeny and comparative genomics of the fungal order Sordariales.</title>
        <authorList>
            <person name="Hensen N."/>
            <person name="Bonometti L."/>
            <person name="Westerberg I."/>
            <person name="Brannstrom I.O."/>
            <person name="Guillou S."/>
            <person name="Cros-Aarteil S."/>
            <person name="Calhoun S."/>
            <person name="Haridas S."/>
            <person name="Kuo A."/>
            <person name="Mondo S."/>
            <person name="Pangilinan J."/>
            <person name="Riley R."/>
            <person name="LaButti K."/>
            <person name="Andreopoulos B."/>
            <person name="Lipzen A."/>
            <person name="Chen C."/>
            <person name="Yan M."/>
            <person name="Daum C."/>
            <person name="Ng V."/>
            <person name="Clum A."/>
            <person name="Steindorff A."/>
            <person name="Ohm R.A."/>
            <person name="Martin F."/>
            <person name="Silar P."/>
            <person name="Natvig D.O."/>
            <person name="Lalanne C."/>
            <person name="Gautier V."/>
            <person name="Ament-Velasquez S.L."/>
            <person name="Kruys A."/>
            <person name="Hutchinson M.I."/>
            <person name="Powell A.J."/>
            <person name="Barry K."/>
            <person name="Miller A.N."/>
            <person name="Grigoriev I.V."/>
            <person name="Debuchy R."/>
            <person name="Gladieux P."/>
            <person name="Hiltunen Thoren M."/>
            <person name="Johannesson H."/>
        </authorList>
    </citation>
    <scope>NUCLEOTIDE SEQUENCE</scope>
    <source>
        <strain evidence="8">CBS 955.72</strain>
    </source>
</reference>
<dbReference type="FunFam" id="3.40.50.300:FF:000547">
    <property type="entry name" value="Cell division control protein"/>
    <property type="match status" value="1"/>
</dbReference>
<keyword evidence="8" id="KW-0378">Hydrolase</keyword>
<dbReference type="EMBL" id="JAUIQD010000008">
    <property type="protein sequence ID" value="KAK3341633.1"/>
    <property type="molecule type" value="Genomic_DNA"/>
</dbReference>
<reference evidence="8" key="2">
    <citation type="submission" date="2023-06" db="EMBL/GenBank/DDBJ databases">
        <authorList>
            <consortium name="Lawrence Berkeley National Laboratory"/>
            <person name="Haridas S."/>
            <person name="Hensen N."/>
            <person name="Bonometti L."/>
            <person name="Westerberg I."/>
            <person name="Brannstrom I.O."/>
            <person name="Guillou S."/>
            <person name="Cros-Aarteil S."/>
            <person name="Calhoun S."/>
            <person name="Kuo A."/>
            <person name="Mondo S."/>
            <person name="Pangilinan J."/>
            <person name="Riley R."/>
            <person name="Labutti K."/>
            <person name="Andreopoulos B."/>
            <person name="Lipzen A."/>
            <person name="Chen C."/>
            <person name="Yanf M."/>
            <person name="Daum C."/>
            <person name="Ng V."/>
            <person name="Clum A."/>
            <person name="Steindorff A."/>
            <person name="Ohm R."/>
            <person name="Martin F."/>
            <person name="Silar P."/>
            <person name="Natvig D."/>
            <person name="Lalanne C."/>
            <person name="Gautier V."/>
            <person name="Ament-Velasquez S.L."/>
            <person name="Kruys A."/>
            <person name="Hutchinson M.I."/>
            <person name="Powell A.J."/>
            <person name="Barry K."/>
            <person name="Miller A.N."/>
            <person name="Grigoriev I.V."/>
            <person name="Debuchy R."/>
            <person name="Gladieux P."/>
            <person name="Thoren M.H."/>
            <person name="Johannesson H."/>
        </authorList>
    </citation>
    <scope>NUCLEOTIDE SEQUENCE</scope>
    <source>
        <strain evidence="8">CBS 955.72</strain>
    </source>
</reference>
<feature type="region of interest" description="Disordered" evidence="6">
    <location>
        <begin position="1"/>
        <end position="34"/>
    </location>
</feature>
<dbReference type="SMART" id="SM00382">
    <property type="entry name" value="AAA"/>
    <property type="match status" value="1"/>
</dbReference>
<dbReference type="CDD" id="cd00009">
    <property type="entry name" value="AAA"/>
    <property type="match status" value="1"/>
</dbReference>
<dbReference type="InterPro" id="IPR036388">
    <property type="entry name" value="WH-like_DNA-bd_sf"/>
</dbReference>
<evidence type="ECO:0000259" key="7">
    <source>
        <dbReference type="SMART" id="SM00382"/>
    </source>
</evidence>
<evidence type="ECO:0000313" key="9">
    <source>
        <dbReference type="Proteomes" id="UP001275084"/>
    </source>
</evidence>
<dbReference type="GO" id="GO:0033314">
    <property type="term" value="P:mitotic DNA replication checkpoint signaling"/>
    <property type="evidence" value="ECO:0007669"/>
    <property type="project" value="TreeGrafter"/>
</dbReference>
<keyword evidence="9" id="KW-1185">Reference proteome</keyword>
<dbReference type="InterPro" id="IPR003593">
    <property type="entry name" value="AAA+_ATPase"/>
</dbReference>
<protein>
    <recommendedName>
        <fullName evidence="5">Cell division control protein</fullName>
    </recommendedName>
</protein>
<feature type="compositionally biased region" description="Low complexity" evidence="6">
    <location>
        <begin position="76"/>
        <end position="91"/>
    </location>
</feature>
<dbReference type="Gene3D" id="3.40.50.300">
    <property type="entry name" value="P-loop containing nucleotide triphosphate hydrolases"/>
    <property type="match status" value="1"/>
</dbReference>
<dbReference type="Pfam" id="PF22606">
    <property type="entry name" value="Cdc6-ORC-like_ATPase_lid"/>
    <property type="match status" value="1"/>
</dbReference>
<dbReference type="InterPro" id="IPR027417">
    <property type="entry name" value="P-loop_NTPase"/>
</dbReference>
<feature type="domain" description="AAA+ ATPase" evidence="7">
    <location>
        <begin position="175"/>
        <end position="323"/>
    </location>
</feature>
<dbReference type="Gene3D" id="1.10.8.60">
    <property type="match status" value="1"/>
</dbReference>
<evidence type="ECO:0000256" key="3">
    <source>
        <dbReference type="ARBA" id="ARBA00022705"/>
    </source>
</evidence>